<dbReference type="EMBL" id="GBRH01223610">
    <property type="protein sequence ID" value="JAD74285.1"/>
    <property type="molecule type" value="Transcribed_RNA"/>
</dbReference>
<protein>
    <submittedName>
        <fullName evidence="1">BGL34</fullName>
    </submittedName>
</protein>
<name>A0A0A9CLL9_ARUDO</name>
<organism evidence="1">
    <name type="scientific">Arundo donax</name>
    <name type="common">Giant reed</name>
    <name type="synonym">Donax arundinaceus</name>
    <dbReference type="NCBI Taxonomy" id="35708"/>
    <lineage>
        <taxon>Eukaryota</taxon>
        <taxon>Viridiplantae</taxon>
        <taxon>Streptophyta</taxon>
        <taxon>Embryophyta</taxon>
        <taxon>Tracheophyta</taxon>
        <taxon>Spermatophyta</taxon>
        <taxon>Magnoliopsida</taxon>
        <taxon>Liliopsida</taxon>
        <taxon>Poales</taxon>
        <taxon>Poaceae</taxon>
        <taxon>PACMAD clade</taxon>
        <taxon>Arundinoideae</taxon>
        <taxon>Arundineae</taxon>
        <taxon>Arundo</taxon>
    </lineage>
</organism>
<evidence type="ECO:0000313" key="1">
    <source>
        <dbReference type="EMBL" id="JAD74285.1"/>
    </source>
</evidence>
<dbReference type="AlphaFoldDB" id="A0A0A9CLL9"/>
<reference evidence="1" key="1">
    <citation type="submission" date="2014-09" db="EMBL/GenBank/DDBJ databases">
        <authorList>
            <person name="Magalhaes I.L.F."/>
            <person name="Oliveira U."/>
            <person name="Santos F.R."/>
            <person name="Vidigal T.H.D.A."/>
            <person name="Brescovit A.D."/>
            <person name="Santos A.J."/>
        </authorList>
    </citation>
    <scope>NUCLEOTIDE SEQUENCE</scope>
    <source>
        <tissue evidence="1">Shoot tissue taken approximately 20 cm above the soil surface</tissue>
    </source>
</reference>
<sequence length="110" mass="12070">MCQDDVVSNCIGLSAGVPLLAVEMEENRAASRCMQPAVVSLYGDCVRLVEGDPVLYPVAELLETRLGIQCIIVDDLPIKPSVVLVLQGLGKVPVIQCYVWLYPFCKQYID</sequence>
<proteinExistence type="predicted"/>
<accession>A0A0A9CLL9</accession>
<reference evidence="1" key="2">
    <citation type="journal article" date="2015" name="Data Brief">
        <title>Shoot transcriptome of the giant reed, Arundo donax.</title>
        <authorList>
            <person name="Barrero R.A."/>
            <person name="Guerrero F.D."/>
            <person name="Moolhuijzen P."/>
            <person name="Goolsby J.A."/>
            <person name="Tidwell J."/>
            <person name="Bellgard S.E."/>
            <person name="Bellgard M.I."/>
        </authorList>
    </citation>
    <scope>NUCLEOTIDE SEQUENCE</scope>
    <source>
        <tissue evidence="1">Shoot tissue taken approximately 20 cm above the soil surface</tissue>
    </source>
</reference>